<dbReference type="Gene3D" id="3.30.700.10">
    <property type="entry name" value="Glycoprotein, Type 4 Pilin"/>
    <property type="match status" value="1"/>
</dbReference>
<keyword evidence="3" id="KW-1185">Reference proteome</keyword>
<dbReference type="Pfam" id="PF07963">
    <property type="entry name" value="N_methyl"/>
    <property type="match status" value="1"/>
</dbReference>
<feature type="domain" description="DUF1559" evidence="1">
    <location>
        <begin position="38"/>
        <end position="320"/>
    </location>
</feature>
<dbReference type="InterPro" id="IPR012902">
    <property type="entry name" value="N_methyl_site"/>
</dbReference>
<dbReference type="InterPro" id="IPR011453">
    <property type="entry name" value="DUF1559"/>
</dbReference>
<dbReference type="AlphaFoldDB" id="A0A5C5W8W4"/>
<name>A0A5C5W8W4_9PLAN</name>
<dbReference type="Pfam" id="PF07596">
    <property type="entry name" value="SBP_bac_10"/>
    <property type="match status" value="1"/>
</dbReference>
<dbReference type="OrthoDB" id="209833at2"/>
<proteinExistence type="predicted"/>
<comment type="caution">
    <text evidence="2">The sequence shown here is derived from an EMBL/GenBank/DDBJ whole genome shotgun (WGS) entry which is preliminary data.</text>
</comment>
<dbReference type="PROSITE" id="PS00409">
    <property type="entry name" value="PROKAR_NTER_METHYL"/>
    <property type="match status" value="1"/>
</dbReference>
<sequence length="350" mass="38361">MSFRKLRQRHSRGFTLIELLVVIAIIAILIALLLPAVQQAREAARRTQCKNNLKNIALAIHNYQDTYSRFPPGSVLPQAGNTNPYPPTSHNNNMARTAGWTWSVFILPFMDQGPLYQVTAGAEPVMGRVVADPVLVKELQRTIPIYRCPSDTGPGTNEAPSEHHFLYGLTNAASDWYIDGSQAGPRIALATSNYVAMHHHRVHQISGGRWTYSGGFGPNSSFSFRDMVDGTSNTICVGERAYLVNGAMMHAATWAGCAAAWHDDCIDDSWATARSPVNPTQTAVFNSFVRQQGLSSLHSGGVQVALFDGSVRFLSENLDFKMNGGNNNTVADSVYEYLISRNDGQPIGEF</sequence>
<accession>A0A5C5W8W4</accession>
<dbReference type="NCBIfam" id="TIGR04294">
    <property type="entry name" value="pre_pil_HX9DG"/>
    <property type="match status" value="1"/>
</dbReference>
<dbReference type="NCBIfam" id="TIGR02532">
    <property type="entry name" value="IV_pilin_GFxxxE"/>
    <property type="match status" value="1"/>
</dbReference>
<evidence type="ECO:0000259" key="1">
    <source>
        <dbReference type="Pfam" id="PF07596"/>
    </source>
</evidence>
<dbReference type="InterPro" id="IPR027558">
    <property type="entry name" value="Pre_pil_HX9DG_C"/>
</dbReference>
<dbReference type="RefSeq" id="WP_146511629.1">
    <property type="nucleotide sequence ID" value="NZ_SIHI01000025.1"/>
</dbReference>
<protein>
    <submittedName>
        <fullName evidence="2">Type II secretion system protein G</fullName>
    </submittedName>
</protein>
<dbReference type="SUPFAM" id="SSF54523">
    <property type="entry name" value="Pili subunits"/>
    <property type="match status" value="1"/>
</dbReference>
<reference evidence="2 3" key="1">
    <citation type="submission" date="2019-02" db="EMBL/GenBank/DDBJ databases">
        <title>Deep-cultivation of Planctomycetes and their phenomic and genomic characterization uncovers novel biology.</title>
        <authorList>
            <person name="Wiegand S."/>
            <person name="Jogler M."/>
            <person name="Boedeker C."/>
            <person name="Pinto D."/>
            <person name="Vollmers J."/>
            <person name="Rivas-Marin E."/>
            <person name="Kohn T."/>
            <person name="Peeters S.H."/>
            <person name="Heuer A."/>
            <person name="Rast P."/>
            <person name="Oberbeckmann S."/>
            <person name="Bunk B."/>
            <person name="Jeske O."/>
            <person name="Meyerdierks A."/>
            <person name="Storesund J.E."/>
            <person name="Kallscheuer N."/>
            <person name="Luecker S."/>
            <person name="Lage O.M."/>
            <person name="Pohl T."/>
            <person name="Merkel B.J."/>
            <person name="Hornburger P."/>
            <person name="Mueller R.-W."/>
            <person name="Bruemmer F."/>
            <person name="Labrenz M."/>
            <person name="Spormann A.M."/>
            <person name="Op Den Camp H."/>
            <person name="Overmann J."/>
            <person name="Amann R."/>
            <person name="Jetten M.S.M."/>
            <person name="Mascher T."/>
            <person name="Medema M.H."/>
            <person name="Devos D.P."/>
            <person name="Kaster A.-K."/>
            <person name="Ovreas L."/>
            <person name="Rohde M."/>
            <person name="Galperin M.Y."/>
            <person name="Jogler C."/>
        </authorList>
    </citation>
    <scope>NUCLEOTIDE SEQUENCE [LARGE SCALE GENOMIC DNA]</scope>
    <source>
        <strain evidence="2 3">KOR42</strain>
    </source>
</reference>
<evidence type="ECO:0000313" key="2">
    <source>
        <dbReference type="EMBL" id="TWT47054.1"/>
    </source>
</evidence>
<dbReference type="Proteomes" id="UP000317243">
    <property type="component" value="Unassembled WGS sequence"/>
</dbReference>
<dbReference type="InterPro" id="IPR045584">
    <property type="entry name" value="Pilin-like"/>
</dbReference>
<dbReference type="EMBL" id="SIHI01000025">
    <property type="protein sequence ID" value="TWT47054.1"/>
    <property type="molecule type" value="Genomic_DNA"/>
</dbReference>
<dbReference type="PANTHER" id="PTHR30093:SF2">
    <property type="entry name" value="TYPE II SECRETION SYSTEM PROTEIN H"/>
    <property type="match status" value="1"/>
</dbReference>
<evidence type="ECO:0000313" key="3">
    <source>
        <dbReference type="Proteomes" id="UP000317243"/>
    </source>
</evidence>
<gene>
    <name evidence="2" type="primary">xcpT_16</name>
    <name evidence="2" type="ORF">KOR42_42510</name>
</gene>
<dbReference type="PANTHER" id="PTHR30093">
    <property type="entry name" value="GENERAL SECRETION PATHWAY PROTEIN G"/>
    <property type="match status" value="1"/>
</dbReference>
<organism evidence="2 3">
    <name type="scientific">Thalassoglobus neptunius</name>
    <dbReference type="NCBI Taxonomy" id="1938619"/>
    <lineage>
        <taxon>Bacteria</taxon>
        <taxon>Pseudomonadati</taxon>
        <taxon>Planctomycetota</taxon>
        <taxon>Planctomycetia</taxon>
        <taxon>Planctomycetales</taxon>
        <taxon>Planctomycetaceae</taxon>
        <taxon>Thalassoglobus</taxon>
    </lineage>
</organism>